<feature type="domain" description="DNA2/NAM7 helicase-like C-terminal" evidence="2">
    <location>
        <begin position="108"/>
        <end position="212"/>
    </location>
</feature>
<dbReference type="EMBL" id="CAJNDS010002138">
    <property type="protein sequence ID" value="CAE7347282.1"/>
    <property type="molecule type" value="Genomic_DNA"/>
</dbReference>
<dbReference type="InterPro" id="IPR041677">
    <property type="entry name" value="DNA2/NAM7_AAA_11"/>
</dbReference>
<reference evidence="3" key="1">
    <citation type="submission" date="2021-02" db="EMBL/GenBank/DDBJ databases">
        <authorList>
            <person name="Dougan E. K."/>
            <person name="Rhodes N."/>
            <person name="Thang M."/>
            <person name="Chan C."/>
        </authorList>
    </citation>
    <scope>NUCLEOTIDE SEQUENCE</scope>
</reference>
<dbReference type="PANTHER" id="PTHR10887">
    <property type="entry name" value="DNA2/NAM7 HELICASE FAMILY"/>
    <property type="match status" value="1"/>
</dbReference>
<dbReference type="GO" id="GO:0004386">
    <property type="term" value="F:helicase activity"/>
    <property type="evidence" value="ECO:0007669"/>
    <property type="project" value="InterPro"/>
</dbReference>
<gene>
    <name evidence="3" type="primary">ZGRF1</name>
    <name evidence="3" type="ORF">SNAT2548_LOCUS18223</name>
</gene>
<evidence type="ECO:0000259" key="2">
    <source>
        <dbReference type="Pfam" id="PF13087"/>
    </source>
</evidence>
<dbReference type="InterPro" id="IPR027417">
    <property type="entry name" value="P-loop_NTPase"/>
</dbReference>
<dbReference type="InterPro" id="IPR045055">
    <property type="entry name" value="DNA2/NAM7-like"/>
</dbReference>
<keyword evidence="4" id="KW-1185">Reference proteome</keyword>
<dbReference type="Proteomes" id="UP000604046">
    <property type="component" value="Unassembled WGS sequence"/>
</dbReference>
<proteinExistence type="predicted"/>
<comment type="caution">
    <text evidence="3">The sequence shown here is derived from an EMBL/GenBank/DDBJ whole genome shotgun (WGS) entry which is preliminary data.</text>
</comment>
<evidence type="ECO:0000313" key="3">
    <source>
        <dbReference type="EMBL" id="CAE7347282.1"/>
    </source>
</evidence>
<sequence length="215" mass="23311">MACTELSEALQRRPPEVREALQSAIDRGLLPPKPAAWRRRRLVAVTTAALEAADLGQEALHCPFVLVDEASQLTEPAVFYALYKARAEQVMLVGDPRQLPPRTLHAPLQQSALERLWNPEVAICLELATQFRCHPAIASLCSQLFYNGALQSGVTAEERTSGLGPTAAPLAVVLSEGPETRVGQSFRHDTEAQLCAAWLKRAAGCGRLQPKDVGA</sequence>
<dbReference type="GO" id="GO:0043186">
    <property type="term" value="C:P granule"/>
    <property type="evidence" value="ECO:0007669"/>
    <property type="project" value="TreeGrafter"/>
</dbReference>
<dbReference type="OrthoDB" id="6513042at2759"/>
<dbReference type="Pfam" id="PF13087">
    <property type="entry name" value="AAA_12"/>
    <property type="match status" value="1"/>
</dbReference>
<dbReference type="Pfam" id="PF13086">
    <property type="entry name" value="AAA_11"/>
    <property type="match status" value="1"/>
</dbReference>
<dbReference type="InterPro" id="IPR041679">
    <property type="entry name" value="DNA2/NAM7-like_C"/>
</dbReference>
<dbReference type="SUPFAM" id="SSF52540">
    <property type="entry name" value="P-loop containing nucleoside triphosphate hydrolases"/>
    <property type="match status" value="1"/>
</dbReference>
<feature type="domain" description="DNA2/NAM7 helicase helicase" evidence="1">
    <location>
        <begin position="40"/>
        <end position="103"/>
    </location>
</feature>
<dbReference type="GO" id="GO:0005829">
    <property type="term" value="C:cytosol"/>
    <property type="evidence" value="ECO:0007669"/>
    <property type="project" value="TreeGrafter"/>
</dbReference>
<dbReference type="Gene3D" id="3.40.50.300">
    <property type="entry name" value="P-loop containing nucleotide triphosphate hydrolases"/>
    <property type="match status" value="2"/>
</dbReference>
<evidence type="ECO:0000259" key="1">
    <source>
        <dbReference type="Pfam" id="PF13086"/>
    </source>
</evidence>
<accession>A0A812PDL7</accession>
<evidence type="ECO:0000313" key="4">
    <source>
        <dbReference type="Proteomes" id="UP000604046"/>
    </source>
</evidence>
<dbReference type="PANTHER" id="PTHR10887:SF322">
    <property type="entry name" value="HELICASE MOV-10"/>
    <property type="match status" value="1"/>
</dbReference>
<dbReference type="GO" id="GO:0035194">
    <property type="term" value="P:regulatory ncRNA-mediated post-transcriptional gene silencing"/>
    <property type="evidence" value="ECO:0007669"/>
    <property type="project" value="TreeGrafter"/>
</dbReference>
<organism evidence="3 4">
    <name type="scientific">Symbiodinium natans</name>
    <dbReference type="NCBI Taxonomy" id="878477"/>
    <lineage>
        <taxon>Eukaryota</taxon>
        <taxon>Sar</taxon>
        <taxon>Alveolata</taxon>
        <taxon>Dinophyceae</taxon>
        <taxon>Suessiales</taxon>
        <taxon>Symbiodiniaceae</taxon>
        <taxon>Symbiodinium</taxon>
    </lineage>
</organism>
<name>A0A812PDL7_9DINO</name>
<dbReference type="AlphaFoldDB" id="A0A812PDL7"/>
<protein>
    <submittedName>
        <fullName evidence="3">ZGRF1 protein</fullName>
    </submittedName>
</protein>